<dbReference type="InterPro" id="IPR046529">
    <property type="entry name" value="DUF6594"/>
</dbReference>
<organism evidence="4 5">
    <name type="scientific">Apodospora peruviana</name>
    <dbReference type="NCBI Taxonomy" id="516989"/>
    <lineage>
        <taxon>Eukaryota</taxon>
        <taxon>Fungi</taxon>
        <taxon>Dikarya</taxon>
        <taxon>Ascomycota</taxon>
        <taxon>Pezizomycotina</taxon>
        <taxon>Sordariomycetes</taxon>
        <taxon>Sordariomycetidae</taxon>
        <taxon>Sordariales</taxon>
        <taxon>Lasiosphaeriaceae</taxon>
        <taxon>Apodospora</taxon>
    </lineage>
</organism>
<gene>
    <name evidence="4" type="ORF">B0H66DRAFT_599651</name>
</gene>
<keyword evidence="2" id="KW-0732">Signal</keyword>
<feature type="signal peptide" evidence="2">
    <location>
        <begin position="1"/>
        <end position="27"/>
    </location>
</feature>
<dbReference type="EMBL" id="JAUEDM010000002">
    <property type="protein sequence ID" value="KAK3325495.1"/>
    <property type="molecule type" value="Genomic_DNA"/>
</dbReference>
<keyword evidence="1" id="KW-0812">Transmembrane</keyword>
<reference evidence="4" key="2">
    <citation type="submission" date="2023-06" db="EMBL/GenBank/DDBJ databases">
        <authorList>
            <consortium name="Lawrence Berkeley National Laboratory"/>
            <person name="Haridas S."/>
            <person name="Hensen N."/>
            <person name="Bonometti L."/>
            <person name="Westerberg I."/>
            <person name="Brannstrom I.O."/>
            <person name="Guillou S."/>
            <person name="Cros-Aarteil S."/>
            <person name="Calhoun S."/>
            <person name="Kuo A."/>
            <person name="Mondo S."/>
            <person name="Pangilinan J."/>
            <person name="Riley R."/>
            <person name="Labutti K."/>
            <person name="Andreopoulos B."/>
            <person name="Lipzen A."/>
            <person name="Chen C."/>
            <person name="Yanf M."/>
            <person name="Daum C."/>
            <person name="Ng V."/>
            <person name="Clum A."/>
            <person name="Steindorff A."/>
            <person name="Ohm R."/>
            <person name="Martin F."/>
            <person name="Silar P."/>
            <person name="Natvig D."/>
            <person name="Lalanne C."/>
            <person name="Gautier V."/>
            <person name="Ament-Velasquez S.L."/>
            <person name="Kruys A."/>
            <person name="Hutchinson M.I."/>
            <person name="Powell A.J."/>
            <person name="Barry K."/>
            <person name="Miller A.N."/>
            <person name="Grigoriev I.V."/>
            <person name="Debuchy R."/>
            <person name="Gladieux P."/>
            <person name="Thoren M.H."/>
            <person name="Johannesson H."/>
        </authorList>
    </citation>
    <scope>NUCLEOTIDE SEQUENCE</scope>
    <source>
        <strain evidence="4">CBS 118394</strain>
    </source>
</reference>
<dbReference type="Pfam" id="PF20237">
    <property type="entry name" value="DUF6594"/>
    <property type="match status" value="1"/>
</dbReference>
<dbReference type="PANTHER" id="PTHR34502">
    <property type="entry name" value="DUF6594 DOMAIN-CONTAINING PROTEIN-RELATED"/>
    <property type="match status" value="1"/>
</dbReference>
<evidence type="ECO:0000256" key="1">
    <source>
        <dbReference type="SAM" id="Phobius"/>
    </source>
</evidence>
<proteinExistence type="predicted"/>
<keyword evidence="1" id="KW-1133">Transmembrane helix</keyword>
<reference evidence="4" key="1">
    <citation type="journal article" date="2023" name="Mol. Phylogenet. Evol.">
        <title>Genome-scale phylogeny and comparative genomics of the fungal order Sordariales.</title>
        <authorList>
            <person name="Hensen N."/>
            <person name="Bonometti L."/>
            <person name="Westerberg I."/>
            <person name="Brannstrom I.O."/>
            <person name="Guillou S."/>
            <person name="Cros-Aarteil S."/>
            <person name="Calhoun S."/>
            <person name="Haridas S."/>
            <person name="Kuo A."/>
            <person name="Mondo S."/>
            <person name="Pangilinan J."/>
            <person name="Riley R."/>
            <person name="LaButti K."/>
            <person name="Andreopoulos B."/>
            <person name="Lipzen A."/>
            <person name="Chen C."/>
            <person name="Yan M."/>
            <person name="Daum C."/>
            <person name="Ng V."/>
            <person name="Clum A."/>
            <person name="Steindorff A."/>
            <person name="Ohm R.A."/>
            <person name="Martin F."/>
            <person name="Silar P."/>
            <person name="Natvig D.O."/>
            <person name="Lalanne C."/>
            <person name="Gautier V."/>
            <person name="Ament-Velasquez S.L."/>
            <person name="Kruys A."/>
            <person name="Hutchinson M.I."/>
            <person name="Powell A.J."/>
            <person name="Barry K."/>
            <person name="Miller A.N."/>
            <person name="Grigoriev I.V."/>
            <person name="Debuchy R."/>
            <person name="Gladieux P."/>
            <person name="Hiltunen Thoren M."/>
            <person name="Johannesson H."/>
        </authorList>
    </citation>
    <scope>NUCLEOTIDE SEQUENCE</scope>
    <source>
        <strain evidence="4">CBS 118394</strain>
    </source>
</reference>
<sequence length="171" mass="18863">MNSVASSMADLLLSSSLWVTYFQMASCIQRYLDHDDDLVVCLAVRDKADGKTPIRRLRTLGFWRKKRHDADADADINHFVSYYSDKRIDGFASALIASVGIALLIAPIWTLKVMDSLTNKLVVVITVFVLVFLLILSFAMVAKPFEALGATAAYAAVLMVFIQVGDDGRPS</sequence>
<evidence type="ECO:0000259" key="3">
    <source>
        <dbReference type="Pfam" id="PF20237"/>
    </source>
</evidence>
<feature type="domain" description="DUF6594" evidence="3">
    <location>
        <begin position="29"/>
        <end position="159"/>
    </location>
</feature>
<keyword evidence="5" id="KW-1185">Reference proteome</keyword>
<feature type="transmembrane region" description="Helical" evidence="1">
    <location>
        <begin position="147"/>
        <end position="165"/>
    </location>
</feature>
<protein>
    <recommendedName>
        <fullName evidence="3">DUF6594 domain-containing protein</fullName>
    </recommendedName>
</protein>
<dbReference type="AlphaFoldDB" id="A0AAE0II21"/>
<name>A0AAE0II21_9PEZI</name>
<evidence type="ECO:0000256" key="2">
    <source>
        <dbReference type="SAM" id="SignalP"/>
    </source>
</evidence>
<dbReference type="PANTHER" id="PTHR34502:SF4">
    <property type="entry name" value="DUF6594 DOMAIN-CONTAINING PROTEIN"/>
    <property type="match status" value="1"/>
</dbReference>
<feature type="transmembrane region" description="Helical" evidence="1">
    <location>
        <begin position="90"/>
        <end position="109"/>
    </location>
</feature>
<feature type="chain" id="PRO_5042262423" description="DUF6594 domain-containing protein" evidence="2">
    <location>
        <begin position="28"/>
        <end position="171"/>
    </location>
</feature>
<evidence type="ECO:0000313" key="5">
    <source>
        <dbReference type="Proteomes" id="UP001283341"/>
    </source>
</evidence>
<keyword evidence="1" id="KW-0472">Membrane</keyword>
<feature type="transmembrane region" description="Helical" evidence="1">
    <location>
        <begin position="121"/>
        <end position="141"/>
    </location>
</feature>
<evidence type="ECO:0000313" key="4">
    <source>
        <dbReference type="EMBL" id="KAK3325495.1"/>
    </source>
</evidence>
<accession>A0AAE0II21</accession>
<dbReference type="Proteomes" id="UP001283341">
    <property type="component" value="Unassembled WGS sequence"/>
</dbReference>
<comment type="caution">
    <text evidence="4">The sequence shown here is derived from an EMBL/GenBank/DDBJ whole genome shotgun (WGS) entry which is preliminary data.</text>
</comment>